<dbReference type="Gene3D" id="3.40.710.10">
    <property type="entry name" value="DD-peptidase/beta-lactamase superfamily"/>
    <property type="match status" value="1"/>
</dbReference>
<gene>
    <name evidence="3" type="ORF">ACINKY_08285</name>
</gene>
<evidence type="ECO:0000259" key="2">
    <source>
        <dbReference type="Pfam" id="PF00144"/>
    </source>
</evidence>
<sequence length="624" mass="70522">MGVIFLEPEKSGIKINAEGELLMQNNSPNDRSYQTVIKVIACVLSLVFVLITCAVPVYAEEPIQTTPSRIPLTELEETIDAYVASYEKYTAAVSVVAIKDGEFIVNKAYGFADIENQRKAEPSTVFEWASISKLLVYTSLMQLVEQGKLDLDTDIREYLPEGFFKKLKYDEPITLLNLMHHNAGWEDQTATEVYYYDENEDYDLGETLRKNEPKQIYKPNSVVGYSNYGVGLGGYIVELVSGQPYYEYVNQHIFKPLHMNDTTVHPTGQDRPDLVQRRNEVEGYTKDLKRIPENRVYLTFYPTGAAMGTAEDLGKFLAALMPVDANSVLFAKRDTLDEMLSTSLYYDGTSTPRFAHGFVEMEYWIPTLMHEGNLKGFSSKAVFDPESKFGMVVMTNIAFDEVYYYGLISKIFGNSTYVNSVTSEGGGYFQSARRPASRFTDLFRQLDITKFSKAELSSLYNVVEHNGVVEKISYTPYMDYLPVSNLKVNLIAISLIPVALAIIFSLVALIGYIIRMLLYKLKKRGDSPTHLDKYYLAINFAGGLLLLNLFIIFTRLPSYPAYSSLRINLGFNLLYVVLAVAYLGLLIYKLQKSSYGKKQKVMYIMSGISAFILAAFVVGWNLYV</sequence>
<feature type="transmembrane region" description="Helical" evidence="1">
    <location>
        <begin position="490"/>
        <end position="514"/>
    </location>
</feature>
<dbReference type="PANTHER" id="PTHR46825">
    <property type="entry name" value="D-ALANYL-D-ALANINE-CARBOXYPEPTIDASE/ENDOPEPTIDASE AMPH"/>
    <property type="match status" value="1"/>
</dbReference>
<protein>
    <submittedName>
        <fullName evidence="3">Serine hydrolase domain-containing protein</fullName>
        <ecNumber evidence="3">3.-.-.-</ecNumber>
    </submittedName>
</protein>
<keyword evidence="1" id="KW-0812">Transmembrane</keyword>
<evidence type="ECO:0000313" key="4">
    <source>
        <dbReference type="Proteomes" id="UP001618531"/>
    </source>
</evidence>
<feature type="transmembrane region" description="Helical" evidence="1">
    <location>
        <begin position="602"/>
        <end position="623"/>
    </location>
</feature>
<name>A0ABW8HRN7_9BACL</name>
<keyword evidence="4" id="KW-1185">Reference proteome</keyword>
<dbReference type="Pfam" id="PF00144">
    <property type="entry name" value="Beta-lactamase"/>
    <property type="match status" value="1"/>
</dbReference>
<keyword evidence="1" id="KW-0472">Membrane</keyword>
<accession>A0ABW8HRN7</accession>
<dbReference type="InterPro" id="IPR050491">
    <property type="entry name" value="AmpC-like"/>
</dbReference>
<dbReference type="InterPro" id="IPR012338">
    <property type="entry name" value="Beta-lactam/transpept-like"/>
</dbReference>
<feature type="transmembrane region" description="Helical" evidence="1">
    <location>
        <begin position="573"/>
        <end position="590"/>
    </location>
</feature>
<dbReference type="Proteomes" id="UP001618531">
    <property type="component" value="Unassembled WGS sequence"/>
</dbReference>
<organism evidence="3 4">
    <name type="scientific">Paenibacillus illinoisensis</name>
    <dbReference type="NCBI Taxonomy" id="59845"/>
    <lineage>
        <taxon>Bacteria</taxon>
        <taxon>Bacillati</taxon>
        <taxon>Bacillota</taxon>
        <taxon>Bacilli</taxon>
        <taxon>Bacillales</taxon>
        <taxon>Paenibacillaceae</taxon>
        <taxon>Paenibacillus</taxon>
    </lineage>
</organism>
<dbReference type="EC" id="3.-.-.-" evidence="3"/>
<dbReference type="EMBL" id="JBIYSL010000002">
    <property type="protein sequence ID" value="MFK0522198.1"/>
    <property type="molecule type" value="Genomic_DNA"/>
</dbReference>
<keyword evidence="1" id="KW-1133">Transmembrane helix</keyword>
<dbReference type="InterPro" id="IPR001466">
    <property type="entry name" value="Beta-lactam-related"/>
</dbReference>
<feature type="transmembrane region" description="Helical" evidence="1">
    <location>
        <begin position="36"/>
        <end position="59"/>
    </location>
</feature>
<evidence type="ECO:0000313" key="3">
    <source>
        <dbReference type="EMBL" id="MFK0522198.1"/>
    </source>
</evidence>
<reference evidence="3 4" key="1">
    <citation type="submission" date="2024-11" db="EMBL/GenBank/DDBJ databases">
        <title>Identification and Characterization of a Novel Fosfomycin Bacillithiol Transferase FosB8 in Paenibacillus illinoisensis.</title>
        <authorList>
            <person name="Lu W."/>
        </authorList>
    </citation>
    <scope>NUCLEOTIDE SEQUENCE [LARGE SCALE GENOMIC DNA]</scope>
    <source>
        <strain evidence="3 4">WP77</strain>
    </source>
</reference>
<proteinExistence type="predicted"/>
<dbReference type="PANTHER" id="PTHR46825:SF9">
    <property type="entry name" value="BETA-LACTAMASE-RELATED DOMAIN-CONTAINING PROTEIN"/>
    <property type="match status" value="1"/>
</dbReference>
<feature type="transmembrane region" description="Helical" evidence="1">
    <location>
        <begin position="534"/>
        <end position="553"/>
    </location>
</feature>
<dbReference type="SUPFAM" id="SSF56601">
    <property type="entry name" value="beta-lactamase/transpeptidase-like"/>
    <property type="match status" value="1"/>
</dbReference>
<dbReference type="GO" id="GO:0016787">
    <property type="term" value="F:hydrolase activity"/>
    <property type="evidence" value="ECO:0007669"/>
    <property type="project" value="UniProtKB-KW"/>
</dbReference>
<comment type="caution">
    <text evidence="3">The sequence shown here is derived from an EMBL/GenBank/DDBJ whole genome shotgun (WGS) entry which is preliminary data.</text>
</comment>
<evidence type="ECO:0000256" key="1">
    <source>
        <dbReference type="SAM" id="Phobius"/>
    </source>
</evidence>
<keyword evidence="3" id="KW-0378">Hydrolase</keyword>
<feature type="domain" description="Beta-lactamase-related" evidence="2">
    <location>
        <begin position="79"/>
        <end position="399"/>
    </location>
</feature>